<dbReference type="Pfam" id="PF08310">
    <property type="entry name" value="LGFP"/>
    <property type="match status" value="8"/>
</dbReference>
<comment type="caution">
    <text evidence="1">The sequence shown here is derived from an EMBL/GenBank/DDBJ whole genome shotgun (WGS) entry which is preliminary data.</text>
</comment>
<organism evidence="1 2">
    <name type="scientific">Brooklawnia cerclae</name>
    <dbReference type="NCBI Taxonomy" id="349934"/>
    <lineage>
        <taxon>Bacteria</taxon>
        <taxon>Bacillati</taxon>
        <taxon>Actinomycetota</taxon>
        <taxon>Actinomycetes</taxon>
        <taxon>Propionibacteriales</taxon>
        <taxon>Propionibacteriaceae</taxon>
        <taxon>Brooklawnia</taxon>
    </lineage>
</organism>
<evidence type="ECO:0000313" key="2">
    <source>
        <dbReference type="Proteomes" id="UP000749311"/>
    </source>
</evidence>
<evidence type="ECO:0000313" key="1">
    <source>
        <dbReference type="EMBL" id="NIH56458.1"/>
    </source>
</evidence>
<protein>
    <submittedName>
        <fullName evidence="1">Uncharacterized protein with LGFP repeats</fullName>
    </submittedName>
</protein>
<dbReference type="Proteomes" id="UP000749311">
    <property type="component" value="Unassembled WGS sequence"/>
</dbReference>
<proteinExistence type="predicted"/>
<dbReference type="RefSeq" id="WP_167165455.1">
    <property type="nucleotide sequence ID" value="NZ_BAAAOO010000015.1"/>
</dbReference>
<accession>A0ABX0SDI4</accession>
<reference evidence="1 2" key="1">
    <citation type="submission" date="2020-02" db="EMBL/GenBank/DDBJ databases">
        <title>Sequencing the genomes of 1000 actinobacteria strains.</title>
        <authorList>
            <person name="Klenk H.-P."/>
        </authorList>
    </citation>
    <scope>NUCLEOTIDE SEQUENCE [LARGE SCALE GENOMIC DNA]</scope>
    <source>
        <strain evidence="1 2">DSM 19609</strain>
    </source>
</reference>
<dbReference type="InterPro" id="IPR013207">
    <property type="entry name" value="LGFP"/>
</dbReference>
<keyword evidence="2" id="KW-1185">Reference proteome</keyword>
<dbReference type="EMBL" id="JAAMOZ010000001">
    <property type="protein sequence ID" value="NIH56458.1"/>
    <property type="molecule type" value="Genomic_DNA"/>
</dbReference>
<sequence length="769" mass="82129">MTRTVRFGSGARRFAAVITVLAALIALMQVTTSSQQAQALSGSDFQDGYIISDANFFDSDSMTADQVQSFLNSKVSYCSAANGMPCLKNYSQWSAGLSGDSYCSGMPSGTMSAAQIIAQVGLSCGISPKVLLVMLQKEQALVTSTAPYKYSYTSAMGMGCPDTAPCDSQYEGFLYQVYYGARQLKLYLKNPSWYAYQLGWNSILYNPSSSCGTKRVYIRNDATRLLYIYTPYTPNQAALNDLYGSGDSCSAYGNRNFWVFYNNWFGNPTGFTVLGDMGARYQAIGGESGTIGSPIAEEVCDWTAGNVNCYQNFQLGAISWTPSTGAWETYGMIRGRWQALNFEHGVLGYPIGAPTCGTKNSGCYQNFQNGAISWTPSTGAWETYGSIRSYWAAQLYEEGGLGYPVGAVTTSSAGSSQQFQGGTVGTSSAGTFEVLGDMGARYQAIGGASSSLGAPIAEEVCSWTAGNVNCFQNFQNGAISWTPSTGAWETYGGIRYRWEDLGFESGALGYPIGPQICGTKDGGCYQNFQNGAISWTSSTGAWETYGSIRSYWAAQRYEEGTLGYPTGGVTTASSSTAKNASSSLSNSSQEFQGGTVVTSSAGTFRVLGDMNERWLAIGGQSGTLGSPIAEEVCNWTAGNVNCYQNFQNGAISWTPSTGAWETYGAIRTRWQATDFERGVLGYPTGAPVCGTKNGGCYQNFQNGAISWTSSTGAWETYGAIRSYWLAHGYEAGSLGYPTGPVTTTSTGATQKFQGGTLTWTKSTNSVKVG</sequence>
<gene>
    <name evidence="1" type="ORF">FB473_001103</name>
</gene>
<name>A0ABX0SDI4_9ACTN</name>